<evidence type="ECO:0000259" key="3">
    <source>
        <dbReference type="Pfam" id="PF00857"/>
    </source>
</evidence>
<dbReference type="InterPro" id="IPR000868">
    <property type="entry name" value="Isochorismatase-like_dom"/>
</dbReference>
<comment type="similarity">
    <text evidence="1">Belongs to the isochorismatase family.</text>
</comment>
<evidence type="ECO:0000256" key="2">
    <source>
        <dbReference type="ARBA" id="ARBA00022801"/>
    </source>
</evidence>
<organism evidence="5 6">
    <name type="scientific">Paenibacillus abyssi</name>
    <dbReference type="NCBI Taxonomy" id="1340531"/>
    <lineage>
        <taxon>Bacteria</taxon>
        <taxon>Bacillati</taxon>
        <taxon>Bacillota</taxon>
        <taxon>Bacilli</taxon>
        <taxon>Bacillales</taxon>
        <taxon>Paenibacillaceae</taxon>
        <taxon>Paenibacillus</taxon>
    </lineage>
</organism>
<name>A0A917CNB5_9BACL</name>
<evidence type="ECO:0000259" key="4">
    <source>
        <dbReference type="Pfam" id="PF12728"/>
    </source>
</evidence>
<dbReference type="PANTHER" id="PTHR43540:SF1">
    <property type="entry name" value="ISOCHORISMATASE HYDROLASE"/>
    <property type="match status" value="1"/>
</dbReference>
<protein>
    <submittedName>
        <fullName evidence="5">N-carbamoylsarcosine amidase</fullName>
    </submittedName>
</protein>
<dbReference type="Proteomes" id="UP000644756">
    <property type="component" value="Unassembled WGS sequence"/>
</dbReference>
<keyword evidence="6" id="KW-1185">Reference proteome</keyword>
<evidence type="ECO:0000313" key="5">
    <source>
        <dbReference type="EMBL" id="GGF93413.1"/>
    </source>
</evidence>
<dbReference type="PANTHER" id="PTHR43540">
    <property type="entry name" value="PEROXYUREIDOACRYLATE/UREIDOACRYLATE AMIDOHYDROLASE-RELATED"/>
    <property type="match status" value="1"/>
</dbReference>
<dbReference type="InterPro" id="IPR036380">
    <property type="entry name" value="Isochorismatase-like_sf"/>
</dbReference>
<gene>
    <name evidence="5" type="ORF">GCM10010916_08490</name>
</gene>
<dbReference type="RefSeq" id="WP_377522029.1">
    <property type="nucleotide sequence ID" value="NZ_JBHRVG010000001.1"/>
</dbReference>
<evidence type="ECO:0000256" key="1">
    <source>
        <dbReference type="ARBA" id="ARBA00006336"/>
    </source>
</evidence>
<feature type="domain" description="Helix-turn-helix" evidence="4">
    <location>
        <begin position="20"/>
        <end position="70"/>
    </location>
</feature>
<proteinExistence type="inferred from homology"/>
<dbReference type="AlphaFoldDB" id="A0A917CNB5"/>
<accession>A0A917CNB5</accession>
<dbReference type="SUPFAM" id="SSF46955">
    <property type="entry name" value="Putative DNA-binding domain"/>
    <property type="match status" value="1"/>
</dbReference>
<dbReference type="InterPro" id="IPR050272">
    <property type="entry name" value="Isochorismatase-like_hydrls"/>
</dbReference>
<evidence type="ECO:0000313" key="6">
    <source>
        <dbReference type="Proteomes" id="UP000644756"/>
    </source>
</evidence>
<sequence>MLGIHFTLSERRVIAILVAINEAAKLLGISPTTLRRLEKDDVVKGYGIKVYYTPGGQRRYSTAEIEHYYLNRGFSGRFGFGSRPVLVAIDCNTSFTNKESPMHGEWDKEIAQISKLIDIAHETDTPVIFSHSYFKEDDAALQLFIKKVPGAEALPSDLASIKLDPRIKQRASDKHVYIKLFFSLYSETGLFDLLQQLECDTMIICGFSTSGAVRAMAMETIQYAIRPIIPAEAVGDRDENVHRSNLADIDKIFGDVLSVGEVARYLSDRKK</sequence>
<feature type="domain" description="Isochorismatase-like" evidence="3">
    <location>
        <begin position="85"/>
        <end position="259"/>
    </location>
</feature>
<dbReference type="Pfam" id="PF00857">
    <property type="entry name" value="Isochorismatase"/>
    <property type="match status" value="1"/>
</dbReference>
<dbReference type="InterPro" id="IPR009061">
    <property type="entry name" value="DNA-bd_dom_put_sf"/>
</dbReference>
<keyword evidence="2" id="KW-0378">Hydrolase</keyword>
<dbReference type="EMBL" id="BMGR01000002">
    <property type="protein sequence ID" value="GGF93413.1"/>
    <property type="molecule type" value="Genomic_DNA"/>
</dbReference>
<dbReference type="Gene3D" id="1.10.1660.10">
    <property type="match status" value="1"/>
</dbReference>
<dbReference type="Gene3D" id="3.40.50.850">
    <property type="entry name" value="Isochorismatase-like"/>
    <property type="match status" value="1"/>
</dbReference>
<dbReference type="Pfam" id="PF12728">
    <property type="entry name" value="HTH_17"/>
    <property type="match status" value="1"/>
</dbReference>
<dbReference type="InterPro" id="IPR041657">
    <property type="entry name" value="HTH_17"/>
</dbReference>
<reference evidence="5" key="1">
    <citation type="journal article" date="2014" name="Int. J. Syst. Evol. Microbiol.">
        <title>Complete genome sequence of Corynebacterium casei LMG S-19264T (=DSM 44701T), isolated from a smear-ripened cheese.</title>
        <authorList>
            <consortium name="US DOE Joint Genome Institute (JGI-PGF)"/>
            <person name="Walter F."/>
            <person name="Albersmeier A."/>
            <person name="Kalinowski J."/>
            <person name="Ruckert C."/>
        </authorList>
    </citation>
    <scope>NUCLEOTIDE SEQUENCE</scope>
    <source>
        <strain evidence="5">CGMCC 1.12987</strain>
    </source>
</reference>
<comment type="caution">
    <text evidence="5">The sequence shown here is derived from an EMBL/GenBank/DDBJ whole genome shotgun (WGS) entry which is preliminary data.</text>
</comment>
<reference evidence="5" key="2">
    <citation type="submission" date="2020-09" db="EMBL/GenBank/DDBJ databases">
        <authorList>
            <person name="Sun Q."/>
            <person name="Zhou Y."/>
        </authorList>
    </citation>
    <scope>NUCLEOTIDE SEQUENCE</scope>
    <source>
        <strain evidence="5">CGMCC 1.12987</strain>
    </source>
</reference>
<dbReference type="SUPFAM" id="SSF52499">
    <property type="entry name" value="Isochorismatase-like hydrolases"/>
    <property type="match status" value="1"/>
</dbReference>
<dbReference type="GO" id="GO:0016787">
    <property type="term" value="F:hydrolase activity"/>
    <property type="evidence" value="ECO:0007669"/>
    <property type="project" value="UniProtKB-KW"/>
</dbReference>